<gene>
    <name evidence="2" type="ORF">CVIRNUC_004311</name>
</gene>
<evidence type="ECO:0000313" key="3">
    <source>
        <dbReference type="Proteomes" id="UP001314263"/>
    </source>
</evidence>
<reference evidence="2 3" key="1">
    <citation type="submission" date="2023-10" db="EMBL/GenBank/DDBJ databases">
        <authorList>
            <person name="Maclean D."/>
            <person name="Macfadyen A."/>
        </authorList>
    </citation>
    <scope>NUCLEOTIDE SEQUENCE [LARGE SCALE GENOMIC DNA]</scope>
</reference>
<organism evidence="2 3">
    <name type="scientific">Coccomyxa viridis</name>
    <dbReference type="NCBI Taxonomy" id="1274662"/>
    <lineage>
        <taxon>Eukaryota</taxon>
        <taxon>Viridiplantae</taxon>
        <taxon>Chlorophyta</taxon>
        <taxon>core chlorophytes</taxon>
        <taxon>Trebouxiophyceae</taxon>
        <taxon>Trebouxiophyceae incertae sedis</taxon>
        <taxon>Coccomyxaceae</taxon>
        <taxon>Coccomyxa</taxon>
    </lineage>
</organism>
<dbReference type="Proteomes" id="UP001314263">
    <property type="component" value="Unassembled WGS sequence"/>
</dbReference>
<accession>A0AAV1I2N9</accession>
<protein>
    <submittedName>
        <fullName evidence="2">Uncharacterized protein</fullName>
    </submittedName>
</protein>
<comment type="caution">
    <text evidence="2">The sequence shown here is derived from an EMBL/GenBank/DDBJ whole genome shotgun (WGS) entry which is preliminary data.</text>
</comment>
<feature type="region of interest" description="Disordered" evidence="1">
    <location>
        <begin position="1"/>
        <end position="28"/>
    </location>
</feature>
<evidence type="ECO:0000256" key="1">
    <source>
        <dbReference type="SAM" id="MobiDB-lite"/>
    </source>
</evidence>
<keyword evidence="3" id="KW-1185">Reference proteome</keyword>
<name>A0AAV1I2N9_9CHLO</name>
<dbReference type="AlphaFoldDB" id="A0AAV1I2N9"/>
<sequence length="85" mass="9938">MSCESHPLPPYFEYESDDEASRGSPRDEDVWDDMKMTWRCKLRRVSSTSIPEMVERLNVAIEREGFVIEDAVVENDDLTTREMHA</sequence>
<dbReference type="EMBL" id="CAUYUE010000005">
    <property type="protein sequence ID" value="CAK0775841.1"/>
    <property type="molecule type" value="Genomic_DNA"/>
</dbReference>
<feature type="compositionally biased region" description="Basic and acidic residues" evidence="1">
    <location>
        <begin position="19"/>
        <end position="28"/>
    </location>
</feature>
<evidence type="ECO:0000313" key="2">
    <source>
        <dbReference type="EMBL" id="CAK0775841.1"/>
    </source>
</evidence>
<proteinExistence type="predicted"/>